<dbReference type="CDD" id="cd00082">
    <property type="entry name" value="HisKA"/>
    <property type="match status" value="1"/>
</dbReference>
<evidence type="ECO:0000256" key="3">
    <source>
        <dbReference type="ARBA" id="ARBA00022777"/>
    </source>
</evidence>
<accession>R8BG48</accession>
<feature type="region of interest" description="Disordered" evidence="5">
    <location>
        <begin position="682"/>
        <end position="715"/>
    </location>
</feature>
<evidence type="ECO:0000256" key="1">
    <source>
        <dbReference type="ARBA" id="ARBA00022553"/>
    </source>
</evidence>
<protein>
    <submittedName>
        <fullName evidence="8">Putative histidine kinase g7 protein</fullName>
    </submittedName>
</protein>
<dbReference type="Pfam" id="PF00072">
    <property type="entry name" value="Response_reg"/>
    <property type="match status" value="1"/>
</dbReference>
<dbReference type="Gene3D" id="3.40.50.2300">
    <property type="match status" value="1"/>
</dbReference>
<sequence>MTTAKSVSETARERETFKYDRLEATSAALNDPQRPIPTTLLSSAPDSALTAFAQLGAFRLNASRALISLFDRHRQHIVAEAACSSPLRPKTAPKNNELWLCGTSIPRSFGICEHVLTSAPTLPTPWEESSENKFDQLPVSVVPDLGHDGRFCDRPFIEDKPYNRFYAGVPIRSPTGINIGVYCIFDDKPRDGLTEEEKEFLQAMSRTVMDYLELKRSNELHRRTERMVCGMGNFVEGEATLSSWHLNPNPSSFMDIPGVKEGALNRKQQTVRRDSEPDVLQQIKRPILQHRTATAESVLSLTDPKLTPGMPSRDGTQVSRVSSTDMRMAEVGLVFSKAANIIRQSLEVEGTVFLDATVRSFGGLVGNARPKRSPPVLGRAALQDSSPEEGSHASLSDLEEEPCKVLGFSTSQTSSINGDAPHDFGELSDTMFHRLLRRYPHGKIFNFEDDGAATSDDNTENDAESTVSKPTQTPTLAKWDASKHIIKMFPGARSVALVPLWDSTRNRWYGGGFIWTKTPTRNFTVEGELGFLRVFALTTMAEVTRLNTTAADKVKTSILGSLSHEMRSPLHGLVGAAELLRDTDLDTAQTSVLHTIETSGRTLLDTIEHLLDYSKINHYLQSSTTAERRNSTSWQRRPLAENGSLQVLPRSENVAVRLDLLVGEVVESVLAGYSHERMTVKSFHKQSAAQSDNGMERRGDSIGSGISARQDSQFGEGASNTGAVQIYLDIDPSAGWVFLTHPGAFRRIVMNLFGNSLKFTSSGFIKIALAQEAISRRQPGMGSKVVLTVSDTGKGIGEEYLRNNLFTPFCQEDHFAPGTGLGLSLVRQITTTLGGSINVASQVGCGTTITVSFPLPRGEQDTNDAGQFEKEVKSFSGVRVGLHGFSATRNTANDVQLDENVNSSQTDLMRNICHDLLHLEVSSDSDAQHDVPDCIIHGDASTSVAELESLAMVASKPVIAVCPTPTIAHKMAKIAKKMDSHATLEFIIEPRKLATTLSRCLTRHDEALKKAAELPLSASASAAEDLNPEPVIEIQPLIGNEPKVVTVVSAAHLPAQMTTEVPIRAVPVAIAPEVTIVKPAETLPGILLVDDNLINLKILTAYMKKLKLPYSTAVHGLEALEKYSACPSHYSCVVTDISMPVMDGLEATRRIREFERASQIRPVPVIALTGLVGRDIEQDSFASGVNVFLTRPVTVKKLMDALKSLGLG</sequence>
<dbReference type="InterPro" id="IPR004358">
    <property type="entry name" value="Sig_transdc_His_kin-like_C"/>
</dbReference>
<dbReference type="InterPro" id="IPR005467">
    <property type="entry name" value="His_kinase_dom"/>
</dbReference>
<dbReference type="EMBL" id="KB933223">
    <property type="protein sequence ID" value="EON98273.1"/>
    <property type="molecule type" value="Genomic_DNA"/>
</dbReference>
<keyword evidence="3 8" id="KW-0418">Kinase</keyword>
<dbReference type="Pfam" id="PF00512">
    <property type="entry name" value="HisKA"/>
    <property type="match status" value="1"/>
</dbReference>
<dbReference type="InterPro" id="IPR003594">
    <property type="entry name" value="HATPase_dom"/>
</dbReference>
<dbReference type="SUPFAM" id="SSF52172">
    <property type="entry name" value="CheY-like"/>
    <property type="match status" value="1"/>
</dbReference>
<dbReference type="InterPro" id="IPR036097">
    <property type="entry name" value="HisK_dim/P_sf"/>
</dbReference>
<dbReference type="FunFam" id="1.10.287.130:FF:000023">
    <property type="entry name" value="Sensor histidine kinase/response regulator, putative"/>
    <property type="match status" value="1"/>
</dbReference>
<keyword evidence="2" id="KW-0808">Transferase</keyword>
<feature type="domain" description="Response regulatory" evidence="7">
    <location>
        <begin position="1085"/>
        <end position="1206"/>
    </location>
</feature>
<keyword evidence="9" id="KW-1185">Reference proteome</keyword>
<dbReference type="GeneID" id="19326833"/>
<dbReference type="Pfam" id="PF01590">
    <property type="entry name" value="GAF"/>
    <property type="match status" value="1"/>
</dbReference>
<reference evidence="9" key="1">
    <citation type="journal article" date="2013" name="Genome Announc.">
        <title>Draft genome sequence of the ascomycete Phaeoacremonium aleophilum strain UCR-PA7, a causal agent of the esca disease complex in grapevines.</title>
        <authorList>
            <person name="Blanco-Ulate B."/>
            <person name="Rolshausen P."/>
            <person name="Cantu D."/>
        </authorList>
    </citation>
    <scope>NUCLEOTIDE SEQUENCE [LARGE SCALE GENOMIC DNA]</scope>
    <source>
        <strain evidence="9">UCR-PA7</strain>
    </source>
</reference>
<dbReference type="InterPro" id="IPR036890">
    <property type="entry name" value="HATPase_C_sf"/>
</dbReference>
<dbReference type="SMART" id="SM00448">
    <property type="entry name" value="REC"/>
    <property type="match status" value="1"/>
</dbReference>
<dbReference type="InterPro" id="IPR029016">
    <property type="entry name" value="GAF-like_dom_sf"/>
</dbReference>
<dbReference type="Pfam" id="PF02518">
    <property type="entry name" value="HATPase_c"/>
    <property type="match status" value="1"/>
</dbReference>
<dbReference type="HOGENOM" id="CLU_002763_0_0_1"/>
<dbReference type="PANTHER" id="PTHR43719">
    <property type="entry name" value="TWO-COMPONENT HISTIDINE KINASE"/>
    <property type="match status" value="1"/>
</dbReference>
<dbReference type="PROSITE" id="PS50110">
    <property type="entry name" value="RESPONSE_REGULATORY"/>
    <property type="match status" value="1"/>
</dbReference>
<evidence type="ECO:0000313" key="8">
    <source>
        <dbReference type="EMBL" id="EON98273.1"/>
    </source>
</evidence>
<feature type="compositionally biased region" description="Polar residues" evidence="5">
    <location>
        <begin position="464"/>
        <end position="473"/>
    </location>
</feature>
<dbReference type="PRINTS" id="PR00344">
    <property type="entry name" value="BCTRLSENSOR"/>
</dbReference>
<dbReference type="SUPFAM" id="SSF55874">
    <property type="entry name" value="ATPase domain of HSP90 chaperone/DNA topoisomerase II/histidine kinase"/>
    <property type="match status" value="1"/>
</dbReference>
<evidence type="ECO:0000256" key="5">
    <source>
        <dbReference type="SAM" id="MobiDB-lite"/>
    </source>
</evidence>
<dbReference type="OrthoDB" id="303614at2759"/>
<name>R8BG48_PHAM7</name>
<dbReference type="AlphaFoldDB" id="R8BG48"/>
<dbReference type="PROSITE" id="PS50109">
    <property type="entry name" value="HIS_KIN"/>
    <property type="match status" value="1"/>
</dbReference>
<dbReference type="FunFam" id="3.30.450.40:FF:000083">
    <property type="entry name" value="Sensor histidine kinase/response regulator, putative (AFU_orthologue AFUA_4G00660)"/>
    <property type="match status" value="1"/>
</dbReference>
<evidence type="ECO:0000256" key="2">
    <source>
        <dbReference type="ARBA" id="ARBA00022679"/>
    </source>
</evidence>
<dbReference type="InterPro" id="IPR003661">
    <property type="entry name" value="HisK_dim/P_dom"/>
</dbReference>
<dbReference type="InterPro" id="IPR003018">
    <property type="entry name" value="GAF"/>
</dbReference>
<dbReference type="Gene3D" id="3.30.450.40">
    <property type="match status" value="1"/>
</dbReference>
<evidence type="ECO:0000259" key="6">
    <source>
        <dbReference type="PROSITE" id="PS50109"/>
    </source>
</evidence>
<evidence type="ECO:0000313" key="9">
    <source>
        <dbReference type="Proteomes" id="UP000014074"/>
    </source>
</evidence>
<dbReference type="SMART" id="SM00388">
    <property type="entry name" value="HisKA"/>
    <property type="match status" value="1"/>
</dbReference>
<evidence type="ECO:0000259" key="7">
    <source>
        <dbReference type="PROSITE" id="PS50110"/>
    </source>
</evidence>
<feature type="region of interest" description="Disordered" evidence="5">
    <location>
        <begin position="450"/>
        <end position="473"/>
    </location>
</feature>
<dbReference type="CDD" id="cd17546">
    <property type="entry name" value="REC_hyHK_CKI1_RcsC-like"/>
    <property type="match status" value="1"/>
</dbReference>
<gene>
    <name evidence="8" type="ORF">UCRPA7_6201</name>
</gene>
<feature type="modified residue" description="4-aspartylphosphate" evidence="4">
    <location>
        <position position="1136"/>
    </location>
</feature>
<dbReference type="SMART" id="SM00387">
    <property type="entry name" value="HATPase_c"/>
    <property type="match status" value="1"/>
</dbReference>
<dbReference type="Gene3D" id="3.30.565.10">
    <property type="entry name" value="Histidine kinase-like ATPase, C-terminal domain"/>
    <property type="match status" value="1"/>
</dbReference>
<dbReference type="RefSeq" id="XP_007916931.1">
    <property type="nucleotide sequence ID" value="XM_007918740.1"/>
</dbReference>
<dbReference type="SUPFAM" id="SSF55781">
    <property type="entry name" value="GAF domain-like"/>
    <property type="match status" value="1"/>
</dbReference>
<dbReference type="Proteomes" id="UP000014074">
    <property type="component" value="Unassembled WGS sequence"/>
</dbReference>
<dbReference type="PANTHER" id="PTHR43719:SF69">
    <property type="entry name" value="HISTIDINE KINASE G7"/>
    <property type="match status" value="1"/>
</dbReference>
<dbReference type="InterPro" id="IPR011006">
    <property type="entry name" value="CheY-like_superfamily"/>
</dbReference>
<feature type="domain" description="Histidine kinase" evidence="6">
    <location>
        <begin position="561"/>
        <end position="857"/>
    </location>
</feature>
<dbReference type="Gene3D" id="1.10.287.130">
    <property type="match status" value="1"/>
</dbReference>
<dbReference type="KEGG" id="tmn:UCRPA7_6201"/>
<keyword evidence="1 4" id="KW-0597">Phosphoprotein</keyword>
<dbReference type="SUPFAM" id="SSF47384">
    <property type="entry name" value="Homodimeric domain of signal transducing histidine kinase"/>
    <property type="match status" value="1"/>
</dbReference>
<organism evidence="8 9">
    <name type="scientific">Phaeoacremonium minimum (strain UCR-PA7)</name>
    <name type="common">Esca disease fungus</name>
    <name type="synonym">Togninia minima</name>
    <dbReference type="NCBI Taxonomy" id="1286976"/>
    <lineage>
        <taxon>Eukaryota</taxon>
        <taxon>Fungi</taxon>
        <taxon>Dikarya</taxon>
        <taxon>Ascomycota</taxon>
        <taxon>Pezizomycotina</taxon>
        <taxon>Sordariomycetes</taxon>
        <taxon>Sordariomycetidae</taxon>
        <taxon>Togniniales</taxon>
        <taxon>Togniniaceae</taxon>
        <taxon>Phaeoacremonium</taxon>
    </lineage>
</organism>
<evidence type="ECO:0000256" key="4">
    <source>
        <dbReference type="PROSITE-ProRule" id="PRU00169"/>
    </source>
</evidence>
<feature type="compositionally biased region" description="Acidic residues" evidence="5">
    <location>
        <begin position="450"/>
        <end position="463"/>
    </location>
</feature>
<feature type="region of interest" description="Disordered" evidence="5">
    <location>
        <begin position="364"/>
        <end position="398"/>
    </location>
</feature>
<dbReference type="InterPro" id="IPR050956">
    <property type="entry name" value="2C_system_His_kinase"/>
</dbReference>
<proteinExistence type="predicted"/>
<dbReference type="eggNOG" id="KOG0519">
    <property type="taxonomic scope" value="Eukaryota"/>
</dbReference>
<dbReference type="InterPro" id="IPR001789">
    <property type="entry name" value="Sig_transdc_resp-reg_receiver"/>
</dbReference>
<dbReference type="GO" id="GO:0000155">
    <property type="term" value="F:phosphorelay sensor kinase activity"/>
    <property type="evidence" value="ECO:0007669"/>
    <property type="project" value="InterPro"/>
</dbReference>